<feature type="transmembrane region" description="Helical" evidence="1">
    <location>
        <begin position="83"/>
        <end position="103"/>
    </location>
</feature>
<evidence type="ECO:0000313" key="3">
    <source>
        <dbReference type="Proteomes" id="UP000886780"/>
    </source>
</evidence>
<keyword evidence="1" id="KW-1133">Transmembrane helix</keyword>
<proteinExistence type="predicted"/>
<reference evidence="2" key="1">
    <citation type="journal article" date="2021" name="PeerJ">
        <title>Extensive microbial diversity within the chicken gut microbiome revealed by metagenomics and culture.</title>
        <authorList>
            <person name="Gilroy R."/>
            <person name="Ravi A."/>
            <person name="Getino M."/>
            <person name="Pursley I."/>
            <person name="Horton D.L."/>
            <person name="Alikhan N.F."/>
            <person name="Baker D."/>
            <person name="Gharbi K."/>
            <person name="Hall N."/>
            <person name="Watson M."/>
            <person name="Adriaenssens E.M."/>
            <person name="Foster-Nyarko E."/>
            <person name="Jarju S."/>
            <person name="Secka A."/>
            <person name="Antonio M."/>
            <person name="Oren A."/>
            <person name="Chaudhuri R.R."/>
            <person name="La Ragione R."/>
            <person name="Hildebrand F."/>
            <person name="Pallen M.J."/>
        </authorList>
    </citation>
    <scope>NUCLEOTIDE SEQUENCE</scope>
    <source>
        <strain evidence="2">ChiGjej4B4-12881</strain>
    </source>
</reference>
<feature type="transmembrane region" description="Helical" evidence="1">
    <location>
        <begin position="115"/>
        <end position="140"/>
    </location>
</feature>
<evidence type="ECO:0000256" key="1">
    <source>
        <dbReference type="SAM" id="Phobius"/>
    </source>
</evidence>
<dbReference type="EMBL" id="DXEU01000041">
    <property type="protein sequence ID" value="HIX51631.1"/>
    <property type="molecule type" value="Genomic_DNA"/>
</dbReference>
<sequence>MGVLAALLFAGQVALAAIPNVEIVSLLVILYTLALGRKVFLVIYTFVLLEGVFYGFGLWWINYLYVWAVLALAVLPFRKKDSALFFAVLSGFFGLFFGALCALPYGLAGGPAAAFAYWISGIPFDLVHCGGNFAVCLAFYRPLKFVIEKAFTNWE</sequence>
<keyword evidence="1" id="KW-0812">Transmembrane</keyword>
<comment type="caution">
    <text evidence="2">The sequence shown here is derived from an EMBL/GenBank/DDBJ whole genome shotgun (WGS) entry which is preliminary data.</text>
</comment>
<evidence type="ECO:0000313" key="2">
    <source>
        <dbReference type="EMBL" id="HIX51631.1"/>
    </source>
</evidence>
<keyword evidence="1" id="KW-0472">Membrane</keyword>
<feature type="transmembrane region" description="Helical" evidence="1">
    <location>
        <begin position="56"/>
        <end position="77"/>
    </location>
</feature>
<dbReference type="Proteomes" id="UP000886780">
    <property type="component" value="Unassembled WGS sequence"/>
</dbReference>
<accession>A0A9D1W355</accession>
<dbReference type="AlphaFoldDB" id="A0A9D1W355"/>
<protein>
    <recommendedName>
        <fullName evidence="4">Energy-coupling factor transport system substrate-specific component</fullName>
    </recommendedName>
</protein>
<name>A0A9D1W355_9FIRM</name>
<organism evidence="2 3">
    <name type="scientific">Candidatus Lachnoclostridium stercoripullorum</name>
    <dbReference type="NCBI Taxonomy" id="2838635"/>
    <lineage>
        <taxon>Bacteria</taxon>
        <taxon>Bacillati</taxon>
        <taxon>Bacillota</taxon>
        <taxon>Clostridia</taxon>
        <taxon>Lachnospirales</taxon>
        <taxon>Lachnospiraceae</taxon>
    </lineage>
</organism>
<evidence type="ECO:0008006" key="4">
    <source>
        <dbReference type="Google" id="ProtNLM"/>
    </source>
</evidence>
<gene>
    <name evidence="2" type="ORF">IAA28_02360</name>
</gene>
<reference evidence="2" key="2">
    <citation type="submission" date="2021-04" db="EMBL/GenBank/DDBJ databases">
        <authorList>
            <person name="Gilroy R."/>
        </authorList>
    </citation>
    <scope>NUCLEOTIDE SEQUENCE</scope>
    <source>
        <strain evidence="2">ChiGjej4B4-12881</strain>
    </source>
</reference>